<proteinExistence type="predicted"/>
<sequence length="288" mass="32581">MSNHAVSFRQYDEGFSYLCIHRPSSWPVGHAIKVFFMASSDGPDISNGYSIAHISRIVKDAARTWESYANINFTFVDHQESSDVRILLELIPGSRGIEGKLLIGRYSERQSKNEPTMIFEIGSLAEHTDVRSTALHEWGHSLGMIHEHMSPACSIKWNEEAVLAICGGDRRRACVDYFQVAESETRHSDFDPKSIMIYNIPFRLMKNHVETMRGNDLSDIDKAWAGKFYPSAPAVCQTENPIDQHSFDELSKNFRCSAAICEPQGRQCDRCYEAMIARIQGADTATEY</sequence>
<reference evidence="1 2" key="1">
    <citation type="journal article" date="2022" name="New Phytol.">
        <title>Ecological generalism drives hyperdiversity of secondary metabolite gene clusters in xylarialean endophytes.</title>
        <authorList>
            <person name="Franco M.E.E."/>
            <person name="Wisecaver J.H."/>
            <person name="Arnold A.E."/>
            <person name="Ju Y.M."/>
            <person name="Slot J.C."/>
            <person name="Ahrendt S."/>
            <person name="Moore L.P."/>
            <person name="Eastman K.E."/>
            <person name="Scott K."/>
            <person name="Konkel Z."/>
            <person name="Mondo S.J."/>
            <person name="Kuo A."/>
            <person name="Hayes R.D."/>
            <person name="Haridas S."/>
            <person name="Andreopoulos B."/>
            <person name="Riley R."/>
            <person name="LaButti K."/>
            <person name="Pangilinan J."/>
            <person name="Lipzen A."/>
            <person name="Amirebrahimi M."/>
            <person name="Yan J."/>
            <person name="Adam C."/>
            <person name="Keymanesh K."/>
            <person name="Ng V."/>
            <person name="Louie K."/>
            <person name="Northen T."/>
            <person name="Drula E."/>
            <person name="Henrissat B."/>
            <person name="Hsieh H.M."/>
            <person name="Youens-Clark K."/>
            <person name="Lutzoni F."/>
            <person name="Miadlikowska J."/>
            <person name="Eastwood D.C."/>
            <person name="Hamelin R.C."/>
            <person name="Grigoriev I.V."/>
            <person name="U'Ren J.M."/>
        </authorList>
    </citation>
    <scope>NUCLEOTIDE SEQUENCE [LARGE SCALE GENOMIC DNA]</scope>
    <source>
        <strain evidence="1 2">CBS 119005</strain>
    </source>
</reference>
<organism evidence="1 2">
    <name type="scientific">Hypoxylon rubiginosum</name>
    <dbReference type="NCBI Taxonomy" id="110542"/>
    <lineage>
        <taxon>Eukaryota</taxon>
        <taxon>Fungi</taxon>
        <taxon>Dikarya</taxon>
        <taxon>Ascomycota</taxon>
        <taxon>Pezizomycotina</taxon>
        <taxon>Sordariomycetes</taxon>
        <taxon>Xylariomycetidae</taxon>
        <taxon>Xylariales</taxon>
        <taxon>Hypoxylaceae</taxon>
        <taxon>Hypoxylon</taxon>
    </lineage>
</organism>
<comment type="caution">
    <text evidence="1">The sequence shown here is derived from an EMBL/GenBank/DDBJ whole genome shotgun (WGS) entry which is preliminary data.</text>
</comment>
<gene>
    <name evidence="1" type="ORF">F4820DRAFT_418217</name>
</gene>
<dbReference type="Proteomes" id="UP001497700">
    <property type="component" value="Unassembled WGS sequence"/>
</dbReference>
<protein>
    <submittedName>
        <fullName evidence="1">Uncharacterized protein</fullName>
    </submittedName>
</protein>
<name>A0ACB9Z3X5_9PEZI</name>
<keyword evidence="2" id="KW-1185">Reference proteome</keyword>
<evidence type="ECO:0000313" key="1">
    <source>
        <dbReference type="EMBL" id="KAI4866134.1"/>
    </source>
</evidence>
<evidence type="ECO:0000313" key="2">
    <source>
        <dbReference type="Proteomes" id="UP001497700"/>
    </source>
</evidence>
<dbReference type="EMBL" id="MU393463">
    <property type="protein sequence ID" value="KAI4866134.1"/>
    <property type="molecule type" value="Genomic_DNA"/>
</dbReference>
<accession>A0ACB9Z3X5</accession>